<evidence type="ECO:0000313" key="3">
    <source>
        <dbReference type="EMBL" id="GLK52060.1"/>
    </source>
</evidence>
<gene>
    <name evidence="3" type="ORF">GCM10017621_15680</name>
</gene>
<reference evidence="3" key="2">
    <citation type="submission" date="2023-01" db="EMBL/GenBank/DDBJ databases">
        <authorList>
            <person name="Sun Q."/>
            <person name="Evtushenko L."/>
        </authorList>
    </citation>
    <scope>NUCLEOTIDE SEQUENCE</scope>
    <source>
        <strain evidence="3">VKM B-1513</strain>
    </source>
</reference>
<accession>A0A9W6MN00</accession>
<dbReference type="InterPro" id="IPR002942">
    <property type="entry name" value="S4_RNA-bd"/>
</dbReference>
<sequence>MSEAGNAQRLDVWLWHARLFKTRTLATRIVTKGQIRIETAGTTRRITKASALVREGDTLTLPLNNQIVRLEILGLGERRGPAAEARLLYRRLDEAGEPAEPAA</sequence>
<proteinExistence type="predicted"/>
<dbReference type="SUPFAM" id="SSF55174">
    <property type="entry name" value="Alpha-L RNA-binding motif"/>
    <property type="match status" value="1"/>
</dbReference>
<dbReference type="PROSITE" id="PS50889">
    <property type="entry name" value="S4"/>
    <property type="match status" value="1"/>
</dbReference>
<dbReference type="InterPro" id="IPR036986">
    <property type="entry name" value="S4_RNA-bd_sf"/>
</dbReference>
<dbReference type="AlphaFoldDB" id="A0A9W6MN00"/>
<evidence type="ECO:0000259" key="2">
    <source>
        <dbReference type="Pfam" id="PF01479"/>
    </source>
</evidence>
<reference evidence="3" key="1">
    <citation type="journal article" date="2014" name="Int. J. Syst. Evol. Microbiol.">
        <title>Complete genome sequence of Corynebacterium casei LMG S-19264T (=DSM 44701T), isolated from a smear-ripened cheese.</title>
        <authorList>
            <consortium name="US DOE Joint Genome Institute (JGI-PGF)"/>
            <person name="Walter F."/>
            <person name="Albersmeier A."/>
            <person name="Kalinowski J."/>
            <person name="Ruckert C."/>
        </authorList>
    </citation>
    <scope>NUCLEOTIDE SEQUENCE</scope>
    <source>
        <strain evidence="3">VKM B-1513</strain>
    </source>
</reference>
<comment type="caution">
    <text evidence="3">The sequence shown here is derived from an EMBL/GenBank/DDBJ whole genome shotgun (WGS) entry which is preliminary data.</text>
</comment>
<dbReference type="Gene3D" id="3.10.290.10">
    <property type="entry name" value="RNA-binding S4 domain"/>
    <property type="match status" value="1"/>
</dbReference>
<dbReference type="Pfam" id="PF01479">
    <property type="entry name" value="S4"/>
    <property type="match status" value="1"/>
</dbReference>
<name>A0A9W6MN00_9PROT</name>
<keyword evidence="1" id="KW-0694">RNA-binding</keyword>
<feature type="domain" description="RNA-binding S4" evidence="2">
    <location>
        <begin position="8"/>
        <end position="58"/>
    </location>
</feature>
<dbReference type="EMBL" id="BSFE01000003">
    <property type="protein sequence ID" value="GLK52060.1"/>
    <property type="molecule type" value="Genomic_DNA"/>
</dbReference>
<organism evidence="3 4">
    <name type="scientific">Maricaulis virginensis</name>
    <dbReference type="NCBI Taxonomy" id="144022"/>
    <lineage>
        <taxon>Bacteria</taxon>
        <taxon>Pseudomonadati</taxon>
        <taxon>Pseudomonadota</taxon>
        <taxon>Alphaproteobacteria</taxon>
        <taxon>Maricaulales</taxon>
        <taxon>Maricaulaceae</taxon>
        <taxon>Maricaulis</taxon>
    </lineage>
</organism>
<dbReference type="Proteomes" id="UP001143486">
    <property type="component" value="Unassembled WGS sequence"/>
</dbReference>
<protein>
    <submittedName>
        <fullName evidence="3">RNA-binding protein</fullName>
    </submittedName>
</protein>
<dbReference type="RefSeq" id="WP_271186424.1">
    <property type="nucleotide sequence ID" value="NZ_BSFE01000003.1"/>
</dbReference>
<dbReference type="GO" id="GO:0003723">
    <property type="term" value="F:RNA binding"/>
    <property type="evidence" value="ECO:0007669"/>
    <property type="project" value="UniProtKB-KW"/>
</dbReference>
<evidence type="ECO:0000313" key="4">
    <source>
        <dbReference type="Proteomes" id="UP001143486"/>
    </source>
</evidence>
<evidence type="ECO:0000256" key="1">
    <source>
        <dbReference type="PROSITE-ProRule" id="PRU00182"/>
    </source>
</evidence>
<keyword evidence="4" id="KW-1185">Reference proteome</keyword>